<dbReference type="InParanoid" id="W4KKZ1"/>
<name>W4KKZ1_HETIT</name>
<protein>
    <submittedName>
        <fullName evidence="1">Uncharacterized protein</fullName>
    </submittedName>
</protein>
<dbReference type="HOGENOM" id="CLU_2474943_0_0_1"/>
<dbReference type="AlphaFoldDB" id="W4KKZ1"/>
<dbReference type="KEGG" id="hir:HETIRDRAFT_243789"/>
<organism evidence="1 2">
    <name type="scientific">Heterobasidion irregulare (strain TC 32-1)</name>
    <dbReference type="NCBI Taxonomy" id="747525"/>
    <lineage>
        <taxon>Eukaryota</taxon>
        <taxon>Fungi</taxon>
        <taxon>Dikarya</taxon>
        <taxon>Basidiomycota</taxon>
        <taxon>Agaricomycotina</taxon>
        <taxon>Agaricomycetes</taxon>
        <taxon>Russulales</taxon>
        <taxon>Bondarzewiaceae</taxon>
        <taxon>Heterobasidion</taxon>
        <taxon>Heterobasidion annosum species complex</taxon>
    </lineage>
</organism>
<sequence length="88" mass="10108">MPTILAAIHVTFSSWVKAYKKSKKPIVDQSIIRQKQWRNSHKTQASQILMMYHMLVPEAARPEWAFIGETIYQSTDELEEETLTSVGG</sequence>
<dbReference type="RefSeq" id="XP_009540509.1">
    <property type="nucleotide sequence ID" value="XM_009542214.1"/>
</dbReference>
<accession>W4KKZ1</accession>
<evidence type="ECO:0000313" key="2">
    <source>
        <dbReference type="Proteomes" id="UP000030671"/>
    </source>
</evidence>
<reference evidence="1 2" key="1">
    <citation type="journal article" date="2012" name="New Phytol.">
        <title>Insight into trade-off between wood decay and parasitism from the genome of a fungal forest pathogen.</title>
        <authorList>
            <person name="Olson A."/>
            <person name="Aerts A."/>
            <person name="Asiegbu F."/>
            <person name="Belbahri L."/>
            <person name="Bouzid O."/>
            <person name="Broberg A."/>
            <person name="Canback B."/>
            <person name="Coutinho P.M."/>
            <person name="Cullen D."/>
            <person name="Dalman K."/>
            <person name="Deflorio G."/>
            <person name="van Diepen L.T."/>
            <person name="Dunand C."/>
            <person name="Duplessis S."/>
            <person name="Durling M."/>
            <person name="Gonthier P."/>
            <person name="Grimwood J."/>
            <person name="Fossdal C.G."/>
            <person name="Hansson D."/>
            <person name="Henrissat B."/>
            <person name="Hietala A."/>
            <person name="Himmelstrand K."/>
            <person name="Hoffmeister D."/>
            <person name="Hogberg N."/>
            <person name="James T.Y."/>
            <person name="Karlsson M."/>
            <person name="Kohler A."/>
            <person name="Kues U."/>
            <person name="Lee Y.H."/>
            <person name="Lin Y.C."/>
            <person name="Lind M."/>
            <person name="Lindquist E."/>
            <person name="Lombard V."/>
            <person name="Lucas S."/>
            <person name="Lunden K."/>
            <person name="Morin E."/>
            <person name="Murat C."/>
            <person name="Park J."/>
            <person name="Raffaello T."/>
            <person name="Rouze P."/>
            <person name="Salamov A."/>
            <person name="Schmutz J."/>
            <person name="Solheim H."/>
            <person name="Stahlberg J."/>
            <person name="Velez H."/>
            <person name="de Vries R.P."/>
            <person name="Wiebenga A."/>
            <person name="Woodward S."/>
            <person name="Yakovlev I."/>
            <person name="Garbelotto M."/>
            <person name="Martin F."/>
            <person name="Grigoriev I.V."/>
            <person name="Stenlid J."/>
        </authorList>
    </citation>
    <scope>NUCLEOTIDE SEQUENCE [LARGE SCALE GENOMIC DNA]</scope>
    <source>
        <strain evidence="1 2">TC 32-1</strain>
    </source>
</reference>
<gene>
    <name evidence="1" type="ORF">HETIRDRAFT_243789</name>
</gene>
<feature type="non-terminal residue" evidence="1">
    <location>
        <position position="88"/>
    </location>
</feature>
<evidence type="ECO:0000313" key="1">
    <source>
        <dbReference type="EMBL" id="ETW86492.1"/>
    </source>
</evidence>
<keyword evidence="2" id="KW-1185">Reference proteome</keyword>
<dbReference type="EMBL" id="KI925454">
    <property type="protein sequence ID" value="ETW86492.1"/>
    <property type="molecule type" value="Genomic_DNA"/>
</dbReference>
<dbReference type="Proteomes" id="UP000030671">
    <property type="component" value="Unassembled WGS sequence"/>
</dbReference>
<proteinExistence type="predicted"/>
<dbReference type="GeneID" id="20669007"/>